<name>A0A5K1K4K9_9APHY</name>
<dbReference type="AlphaFoldDB" id="A0A5K1K4K9"/>
<evidence type="ECO:0000313" key="2">
    <source>
        <dbReference type="EMBL" id="VWP01035.1"/>
    </source>
</evidence>
<proteinExistence type="predicted"/>
<organism evidence="2">
    <name type="scientific">Ganoderma boninense</name>
    <dbReference type="NCBI Taxonomy" id="34458"/>
    <lineage>
        <taxon>Eukaryota</taxon>
        <taxon>Fungi</taxon>
        <taxon>Dikarya</taxon>
        <taxon>Basidiomycota</taxon>
        <taxon>Agaricomycotina</taxon>
        <taxon>Agaricomycetes</taxon>
        <taxon>Polyporales</taxon>
        <taxon>Polyporaceae</taxon>
        <taxon>Ganoderma</taxon>
    </lineage>
</organism>
<dbReference type="EMBL" id="LR729051">
    <property type="protein sequence ID" value="VWP01035.1"/>
    <property type="molecule type" value="Genomic_DNA"/>
</dbReference>
<evidence type="ECO:0000256" key="1">
    <source>
        <dbReference type="SAM" id="MobiDB-lite"/>
    </source>
</evidence>
<reference evidence="2" key="1">
    <citation type="submission" date="2019-10" db="EMBL/GenBank/DDBJ databases">
        <authorList>
            <person name="Nor Muhammad N."/>
        </authorList>
    </citation>
    <scope>NUCLEOTIDE SEQUENCE</scope>
</reference>
<accession>A0A5K1K4K9</accession>
<feature type="region of interest" description="Disordered" evidence="1">
    <location>
        <begin position="132"/>
        <end position="167"/>
    </location>
</feature>
<sequence length="202" mass="21608">MRLTLLFPEVSSALNLGLHYWGTDLALEFSSSSPSPCQPACGVRVLLTPDTGLIQRSLRPSPLLAHVEELWVTSNAPFAGAVLLPLPLPPKTRSLALTITDETLLLHTLAQLLRDAHSDAPLDTLCVVTRDARRPGSGPRGQGQGGSCAPHRAGVHPAHAPLLAPGSDGAWGGRRRWGGVPLDRARRLGGRRRAWMAPGRRC</sequence>
<gene>
    <name evidence="2" type="primary">D3JLB9</name>
</gene>
<keyword evidence="2" id="KW-0808">Transferase</keyword>
<dbReference type="GO" id="GO:0016740">
    <property type="term" value="F:transferase activity"/>
    <property type="evidence" value="ECO:0007669"/>
    <property type="project" value="UniProtKB-KW"/>
</dbReference>
<protein>
    <submittedName>
        <fullName evidence="2">Thiol-transferase Tc52</fullName>
    </submittedName>
</protein>